<proteinExistence type="inferred from homology"/>
<keyword evidence="2 7" id="KW-0121">Carboxypeptidase</keyword>
<evidence type="ECO:0000256" key="5">
    <source>
        <dbReference type="ARBA" id="ARBA00023180"/>
    </source>
</evidence>
<dbReference type="GO" id="GO:0004185">
    <property type="term" value="F:serine-type carboxypeptidase activity"/>
    <property type="evidence" value="ECO:0007669"/>
    <property type="project" value="InterPro"/>
</dbReference>
<evidence type="ECO:0000313" key="8">
    <source>
        <dbReference type="Proteomes" id="UP001221757"/>
    </source>
</evidence>
<feature type="signal peptide" evidence="6">
    <location>
        <begin position="1"/>
        <end position="19"/>
    </location>
</feature>
<dbReference type="PANTHER" id="PTHR11802:SF452">
    <property type="entry name" value="CARBOXYPEPTIDASE"/>
    <property type="match status" value="1"/>
</dbReference>
<evidence type="ECO:0000256" key="4">
    <source>
        <dbReference type="ARBA" id="ARBA00022801"/>
    </source>
</evidence>
<organism evidence="7 8">
    <name type="scientific">Mycena rosella</name>
    <name type="common">Pink bonnet</name>
    <name type="synonym">Agaricus rosellus</name>
    <dbReference type="NCBI Taxonomy" id="1033263"/>
    <lineage>
        <taxon>Eukaryota</taxon>
        <taxon>Fungi</taxon>
        <taxon>Dikarya</taxon>
        <taxon>Basidiomycota</taxon>
        <taxon>Agaricomycotina</taxon>
        <taxon>Agaricomycetes</taxon>
        <taxon>Agaricomycetidae</taxon>
        <taxon>Agaricales</taxon>
        <taxon>Marasmiineae</taxon>
        <taxon>Mycenaceae</taxon>
        <taxon>Mycena</taxon>
    </lineage>
</organism>
<dbReference type="SUPFAM" id="SSF53474">
    <property type="entry name" value="alpha/beta-Hydrolases"/>
    <property type="match status" value="1"/>
</dbReference>
<gene>
    <name evidence="7" type="ORF">B0H17DRAFT_335666</name>
</gene>
<dbReference type="GO" id="GO:0006508">
    <property type="term" value="P:proteolysis"/>
    <property type="evidence" value="ECO:0007669"/>
    <property type="project" value="UniProtKB-KW"/>
</dbReference>
<protein>
    <submittedName>
        <fullName evidence="7">Serine carboxypeptidase</fullName>
    </submittedName>
</protein>
<reference evidence="7" key="1">
    <citation type="submission" date="2023-03" db="EMBL/GenBank/DDBJ databases">
        <title>Massive genome expansion in bonnet fungi (Mycena s.s.) driven by repeated elements and novel gene families across ecological guilds.</title>
        <authorList>
            <consortium name="Lawrence Berkeley National Laboratory"/>
            <person name="Harder C.B."/>
            <person name="Miyauchi S."/>
            <person name="Viragh M."/>
            <person name="Kuo A."/>
            <person name="Thoen E."/>
            <person name="Andreopoulos B."/>
            <person name="Lu D."/>
            <person name="Skrede I."/>
            <person name="Drula E."/>
            <person name="Henrissat B."/>
            <person name="Morin E."/>
            <person name="Kohler A."/>
            <person name="Barry K."/>
            <person name="LaButti K."/>
            <person name="Morin E."/>
            <person name="Salamov A."/>
            <person name="Lipzen A."/>
            <person name="Mereny Z."/>
            <person name="Hegedus B."/>
            <person name="Baldrian P."/>
            <person name="Stursova M."/>
            <person name="Weitz H."/>
            <person name="Taylor A."/>
            <person name="Grigoriev I.V."/>
            <person name="Nagy L.G."/>
            <person name="Martin F."/>
            <person name="Kauserud H."/>
        </authorList>
    </citation>
    <scope>NUCLEOTIDE SEQUENCE</scope>
    <source>
        <strain evidence="7">CBHHK067</strain>
    </source>
</reference>
<dbReference type="Proteomes" id="UP001221757">
    <property type="component" value="Unassembled WGS sequence"/>
</dbReference>
<keyword evidence="3" id="KW-0645">Protease</keyword>
<accession>A0AAD7G606</accession>
<dbReference type="EMBL" id="JARKIE010000263">
    <property type="protein sequence ID" value="KAJ7660048.1"/>
    <property type="molecule type" value="Genomic_DNA"/>
</dbReference>
<evidence type="ECO:0000256" key="2">
    <source>
        <dbReference type="ARBA" id="ARBA00022645"/>
    </source>
</evidence>
<keyword evidence="6" id="KW-0732">Signal</keyword>
<name>A0AAD7G606_MYCRO</name>
<dbReference type="Gene3D" id="1.10.287.410">
    <property type="match status" value="1"/>
</dbReference>
<dbReference type="Pfam" id="PF00450">
    <property type="entry name" value="Peptidase_S10"/>
    <property type="match status" value="1"/>
</dbReference>
<keyword evidence="8" id="KW-1185">Reference proteome</keyword>
<keyword evidence="4" id="KW-0378">Hydrolase</keyword>
<evidence type="ECO:0000256" key="3">
    <source>
        <dbReference type="ARBA" id="ARBA00022670"/>
    </source>
</evidence>
<feature type="chain" id="PRO_5042006641" evidence="6">
    <location>
        <begin position="20"/>
        <end position="521"/>
    </location>
</feature>
<evidence type="ECO:0000313" key="7">
    <source>
        <dbReference type="EMBL" id="KAJ7660048.1"/>
    </source>
</evidence>
<keyword evidence="5" id="KW-0325">Glycoprotein</keyword>
<sequence>MKGAFLIAALANVLGTVTSIETTLNAAPAPDGRFNDSFEVFSKFRETLDQWYYGGTDFLKQQFYSYRDESVSAFWLETDRSRIVVPKLCERSVKQYSGYFDISKDKHMFFWFFESRNSPSTDPLVLWLNGGPGDSSATGLLFELGPCSIAYEGRTTKSNPHSWTTHANIIFLDQPVDVGFSYANSGSSVKGSADAAQDVYAFLQLFFEQFPQYSKLPFHVAGESFGGIYGPNIASLIWRANQAMTVSFNPGATKINLASVILANGITDPYVQIPSIVDYACKGPYPVYDDPNGPECSKLRSSIPTCKLLIKICNLYTSEFTCGHASRYCRSRLFEPSMKKNQNWYDLRKKCDAADRPEHCYKRTPWVETWMNNPKVKAALGVDPDRSFRSFNMDMNREFNMRGEGVHNAAKLLPELINDGVRLLVYAGKADMMANYMGNERWVENLDTKFKSQFSAAEGVPWSVAGSNEIAGQVRSAGGAEGSGGNITFVTVFEAGHMVAHDQPAAALDLFTRWIRNVPLA</sequence>
<dbReference type="Gene3D" id="3.40.50.1820">
    <property type="entry name" value="alpha/beta hydrolase"/>
    <property type="match status" value="1"/>
</dbReference>
<dbReference type="InterPro" id="IPR029058">
    <property type="entry name" value="AB_hydrolase_fold"/>
</dbReference>
<evidence type="ECO:0000256" key="1">
    <source>
        <dbReference type="ARBA" id="ARBA00009431"/>
    </source>
</evidence>
<comment type="caution">
    <text evidence="7">The sequence shown here is derived from an EMBL/GenBank/DDBJ whole genome shotgun (WGS) entry which is preliminary data.</text>
</comment>
<dbReference type="AlphaFoldDB" id="A0AAD7G606"/>
<dbReference type="InterPro" id="IPR001563">
    <property type="entry name" value="Peptidase_S10"/>
</dbReference>
<evidence type="ECO:0000256" key="6">
    <source>
        <dbReference type="SAM" id="SignalP"/>
    </source>
</evidence>
<dbReference type="PRINTS" id="PR00724">
    <property type="entry name" value="CRBOXYPTASEC"/>
</dbReference>
<dbReference type="PANTHER" id="PTHR11802">
    <property type="entry name" value="SERINE PROTEASE FAMILY S10 SERINE CARBOXYPEPTIDASE"/>
    <property type="match status" value="1"/>
</dbReference>
<comment type="similarity">
    <text evidence="1">Belongs to the peptidase S10 family.</text>
</comment>
<dbReference type="GO" id="GO:0000324">
    <property type="term" value="C:fungal-type vacuole"/>
    <property type="evidence" value="ECO:0007669"/>
    <property type="project" value="TreeGrafter"/>
</dbReference>